<feature type="region of interest" description="Disordered" evidence="5">
    <location>
        <begin position="1"/>
        <end position="29"/>
    </location>
</feature>
<evidence type="ECO:0000256" key="1">
    <source>
        <dbReference type="ARBA" id="ARBA00022741"/>
    </source>
</evidence>
<evidence type="ECO:0000256" key="5">
    <source>
        <dbReference type="SAM" id="MobiDB-lite"/>
    </source>
</evidence>
<evidence type="ECO:0000256" key="2">
    <source>
        <dbReference type="ARBA" id="ARBA00022840"/>
    </source>
</evidence>
<dbReference type="Pfam" id="PF22740">
    <property type="entry name" value="PapZ_C"/>
    <property type="match status" value="1"/>
</dbReference>
<dbReference type="SUPFAM" id="SSF52540">
    <property type="entry name" value="P-loop containing nucleoside triphosphate hydrolases"/>
    <property type="match status" value="1"/>
</dbReference>
<name>A0AAU0Q322_9CORY</name>
<keyword evidence="2 4" id="KW-0067">ATP-binding</keyword>
<evidence type="ECO:0000256" key="3">
    <source>
        <dbReference type="ARBA" id="ARBA00023134"/>
    </source>
</evidence>
<dbReference type="GO" id="GO:0005525">
    <property type="term" value="F:GTP binding"/>
    <property type="evidence" value="ECO:0007669"/>
    <property type="project" value="UniProtKB-UniRule"/>
</dbReference>
<evidence type="ECO:0000259" key="6">
    <source>
        <dbReference type="Pfam" id="PF03668"/>
    </source>
</evidence>
<feature type="compositionally biased region" description="Low complexity" evidence="5">
    <location>
        <begin position="1"/>
        <end position="13"/>
    </location>
</feature>
<keyword evidence="3 4" id="KW-0342">GTP-binding</keyword>
<dbReference type="PANTHER" id="PTHR30448">
    <property type="entry name" value="RNASE ADAPTER PROTEIN RAPZ"/>
    <property type="match status" value="1"/>
</dbReference>
<protein>
    <submittedName>
        <fullName evidence="8">RNase adapter RapZ</fullName>
    </submittedName>
</protein>
<evidence type="ECO:0000313" key="8">
    <source>
        <dbReference type="EMBL" id="WPF25915.1"/>
    </source>
</evidence>
<proteinExistence type="inferred from homology"/>
<dbReference type="HAMAP" id="MF_00636">
    <property type="entry name" value="RapZ_like"/>
    <property type="match status" value="1"/>
</dbReference>
<dbReference type="InterPro" id="IPR005337">
    <property type="entry name" value="RapZ-like"/>
</dbReference>
<reference evidence="8 9" key="1">
    <citation type="submission" date="2023-10" db="EMBL/GenBank/DDBJ databases">
        <title>complete genome sequence of Corynebacterium pseudokroppenstedtii P15-C1.</title>
        <authorList>
            <person name="Bruggemann H."/>
            <person name="Poehlein A."/>
        </authorList>
    </citation>
    <scope>NUCLEOTIDE SEQUENCE [LARGE SCALE GENOMIC DNA]</scope>
    <source>
        <strain evidence="8 9">P15_C1</strain>
    </source>
</reference>
<dbReference type="InterPro" id="IPR053930">
    <property type="entry name" value="RapZ-like_N"/>
</dbReference>
<keyword evidence="9" id="KW-1185">Reference proteome</keyword>
<feature type="binding site" evidence="4">
    <location>
        <begin position="92"/>
        <end position="95"/>
    </location>
    <ligand>
        <name>GTP</name>
        <dbReference type="ChEBI" id="CHEBI:37565"/>
    </ligand>
</feature>
<dbReference type="Proteomes" id="UP001174314">
    <property type="component" value="Chromosome"/>
</dbReference>
<dbReference type="GO" id="GO:0005524">
    <property type="term" value="F:ATP binding"/>
    <property type="evidence" value="ECO:0007669"/>
    <property type="project" value="UniProtKB-UniRule"/>
</dbReference>
<sequence>MPDSARSSSTAATDITPAHGISPEDQSPHHVAENSLVLITGMSGGGRQSAANVLEEMGWYVADNLPPELIMRMVELSFSPDSPIERLAIVTDVRSRDFAGSLGDVLSSLEEDGRRPIIMFLDADDETLIKRFDTVRRKHPLQGTDTLHMGIAREREVLEDIRDQADIVIDTTNFSVHDLRREIERCFDALDSNVQHVTIQSFGFKHGIPRDADIVLDVRFLPNPYWVPHLREFRGTDHEVADYVLSHENVDRFINSFVDMFNVMQEGYKQEGKSFTTVAIGCTGGHHRSVAVAEEIARRLRAQGDDVTVTHRDFDRD</sequence>
<dbReference type="KEGG" id="cpsk:Q0N40_05180"/>
<dbReference type="PANTHER" id="PTHR30448:SF0">
    <property type="entry name" value="RNASE ADAPTER PROTEIN RAPZ"/>
    <property type="match status" value="1"/>
</dbReference>
<evidence type="ECO:0000256" key="4">
    <source>
        <dbReference type="HAMAP-Rule" id="MF_00636"/>
    </source>
</evidence>
<evidence type="ECO:0000259" key="7">
    <source>
        <dbReference type="Pfam" id="PF22740"/>
    </source>
</evidence>
<keyword evidence="1 4" id="KW-0547">Nucleotide-binding</keyword>
<dbReference type="InterPro" id="IPR053931">
    <property type="entry name" value="RapZ_C"/>
</dbReference>
<dbReference type="Pfam" id="PF03668">
    <property type="entry name" value="RapZ-like_N"/>
    <property type="match status" value="1"/>
</dbReference>
<dbReference type="AlphaFoldDB" id="A0AAU0Q322"/>
<gene>
    <name evidence="8" type="primary">rapZ</name>
    <name evidence="8" type="ORF">Q0N40_05180</name>
</gene>
<feature type="domain" description="RapZ-like N-terminal" evidence="6">
    <location>
        <begin position="36"/>
        <end position="188"/>
    </location>
</feature>
<dbReference type="Gene3D" id="3.40.50.300">
    <property type="entry name" value="P-loop containing nucleotide triphosphate hydrolases"/>
    <property type="match status" value="1"/>
</dbReference>
<evidence type="ECO:0000313" key="9">
    <source>
        <dbReference type="Proteomes" id="UP001174314"/>
    </source>
</evidence>
<dbReference type="EMBL" id="CP137757">
    <property type="protein sequence ID" value="WPF25915.1"/>
    <property type="molecule type" value="Genomic_DNA"/>
</dbReference>
<feature type="binding site" evidence="4">
    <location>
        <begin position="41"/>
        <end position="48"/>
    </location>
    <ligand>
        <name>ATP</name>
        <dbReference type="ChEBI" id="CHEBI:30616"/>
    </ligand>
</feature>
<dbReference type="InterPro" id="IPR027417">
    <property type="entry name" value="P-loop_NTPase"/>
</dbReference>
<organism evidence="8 9">
    <name type="scientific">Corynebacterium pseudokroppenstedtii</name>
    <dbReference type="NCBI Taxonomy" id="2804917"/>
    <lineage>
        <taxon>Bacteria</taxon>
        <taxon>Bacillati</taxon>
        <taxon>Actinomycetota</taxon>
        <taxon>Actinomycetes</taxon>
        <taxon>Mycobacteriales</taxon>
        <taxon>Corynebacteriaceae</taxon>
        <taxon>Corynebacterium</taxon>
    </lineage>
</organism>
<feature type="domain" description="RapZ C-terminal" evidence="7">
    <location>
        <begin position="196"/>
        <end position="314"/>
    </location>
</feature>
<dbReference type="NCBIfam" id="NF003828">
    <property type="entry name" value="PRK05416.1"/>
    <property type="match status" value="1"/>
</dbReference>
<dbReference type="RefSeq" id="WP_012731612.1">
    <property type="nucleotide sequence ID" value="NZ_CP137757.1"/>
</dbReference>
<accession>A0AAU0Q322</accession>
<dbReference type="PIRSF" id="PIRSF005052">
    <property type="entry name" value="P-loopkin"/>
    <property type="match status" value="1"/>
</dbReference>